<evidence type="ECO:0000256" key="5">
    <source>
        <dbReference type="ARBA" id="ARBA00022679"/>
    </source>
</evidence>
<name>A0A8K1CMK1_PYTOL</name>
<dbReference type="InterPro" id="IPR021891">
    <property type="entry name" value="Telomerase_RBD"/>
</dbReference>
<dbReference type="GO" id="GO:0000333">
    <property type="term" value="C:telomerase catalytic core complex"/>
    <property type="evidence" value="ECO:0007669"/>
    <property type="project" value="TreeGrafter"/>
</dbReference>
<feature type="transmembrane region" description="Helical" evidence="14">
    <location>
        <begin position="1138"/>
        <end position="1162"/>
    </location>
</feature>
<dbReference type="CDD" id="cd01648">
    <property type="entry name" value="TERT"/>
    <property type="match status" value="1"/>
</dbReference>
<dbReference type="GO" id="GO:0003720">
    <property type="term" value="F:telomerase activity"/>
    <property type="evidence" value="ECO:0007669"/>
    <property type="project" value="InterPro"/>
</dbReference>
<keyword evidence="8 13" id="KW-0460">Magnesium</keyword>
<dbReference type="InterPro" id="IPR029787">
    <property type="entry name" value="Nucleotide_cyclase"/>
</dbReference>
<dbReference type="Proteomes" id="UP000794436">
    <property type="component" value="Unassembled WGS sequence"/>
</dbReference>
<dbReference type="GO" id="GO:0035556">
    <property type="term" value="P:intracellular signal transduction"/>
    <property type="evidence" value="ECO:0007669"/>
    <property type="project" value="InterPro"/>
</dbReference>
<dbReference type="Pfam" id="PF00211">
    <property type="entry name" value="Guanylate_cyc"/>
    <property type="match status" value="1"/>
</dbReference>
<keyword evidence="6 13" id="KW-0548">Nucleotidyltransferase</keyword>
<dbReference type="PANTHER" id="PTHR12066">
    <property type="entry name" value="TELOMERASE REVERSE TRANSCRIPTASE"/>
    <property type="match status" value="1"/>
</dbReference>
<keyword evidence="7 13" id="KW-0479">Metal-binding</keyword>
<dbReference type="InterPro" id="IPR003545">
    <property type="entry name" value="Telomerase_RT"/>
</dbReference>
<dbReference type="OrthoDB" id="289721at2759"/>
<dbReference type="PRINTS" id="PR01365">
    <property type="entry name" value="TELOMERASERT"/>
</dbReference>
<comment type="subcellular location">
    <subcellularLocation>
        <location evidence="13">Nucleus</location>
    </subcellularLocation>
    <subcellularLocation>
        <location evidence="13">Chromosome</location>
        <location evidence="13">Telomere</location>
    </subcellularLocation>
</comment>
<dbReference type="Pfam" id="PF00078">
    <property type="entry name" value="RVT_1"/>
    <property type="match status" value="1"/>
</dbReference>
<comment type="caution">
    <text evidence="16">The sequence shown here is derived from an EMBL/GenBank/DDBJ whole genome shotgun (WGS) entry which is preliminary data.</text>
</comment>
<protein>
    <recommendedName>
        <fullName evidence="3 13">Telomerase reverse transcriptase</fullName>
        <ecNumber evidence="2 13">2.7.7.49</ecNumber>
    </recommendedName>
    <alternativeName>
        <fullName evidence="13">Telomerase catalytic subunit</fullName>
    </alternativeName>
</protein>
<feature type="domain" description="Reverse transcriptase" evidence="15">
    <location>
        <begin position="583"/>
        <end position="927"/>
    </location>
</feature>
<dbReference type="Gene3D" id="1.10.357.90">
    <property type="match status" value="1"/>
</dbReference>
<evidence type="ECO:0000313" key="16">
    <source>
        <dbReference type="EMBL" id="TMW66307.1"/>
    </source>
</evidence>
<evidence type="ECO:0000256" key="13">
    <source>
        <dbReference type="RuleBase" id="RU365061"/>
    </source>
</evidence>
<evidence type="ECO:0000256" key="11">
    <source>
        <dbReference type="ARBA" id="ARBA00023242"/>
    </source>
</evidence>
<dbReference type="Pfam" id="PF12009">
    <property type="entry name" value="Telomerase_RBD"/>
    <property type="match status" value="1"/>
</dbReference>
<evidence type="ECO:0000259" key="15">
    <source>
        <dbReference type="PROSITE" id="PS50878"/>
    </source>
</evidence>
<dbReference type="Gene3D" id="3.30.70.1230">
    <property type="entry name" value="Nucleotide cyclase"/>
    <property type="match status" value="1"/>
</dbReference>
<dbReference type="PANTHER" id="PTHR12066:SF0">
    <property type="entry name" value="TELOMERASE REVERSE TRANSCRIPTASE"/>
    <property type="match status" value="1"/>
</dbReference>
<feature type="transmembrane region" description="Helical" evidence="14">
    <location>
        <begin position="1042"/>
        <end position="1065"/>
    </location>
</feature>
<evidence type="ECO:0000256" key="9">
    <source>
        <dbReference type="ARBA" id="ARBA00022895"/>
    </source>
</evidence>
<dbReference type="SUPFAM" id="SSF55073">
    <property type="entry name" value="Nucleotide cyclase"/>
    <property type="match status" value="1"/>
</dbReference>
<evidence type="ECO:0000256" key="12">
    <source>
        <dbReference type="ARBA" id="ARBA00048173"/>
    </source>
</evidence>
<reference evidence="16" key="1">
    <citation type="submission" date="2019-03" db="EMBL/GenBank/DDBJ databases">
        <title>Long read genome sequence of the mycoparasitic Pythium oligandrum ATCC 38472 isolated from sugarbeet rhizosphere.</title>
        <authorList>
            <person name="Gaulin E."/>
        </authorList>
    </citation>
    <scope>NUCLEOTIDE SEQUENCE</scope>
    <source>
        <strain evidence="16">ATCC 38472_TT</strain>
    </source>
</reference>
<evidence type="ECO:0000256" key="2">
    <source>
        <dbReference type="ARBA" id="ARBA00012493"/>
    </source>
</evidence>
<keyword evidence="17" id="KW-1185">Reference proteome</keyword>
<comment type="similarity">
    <text evidence="1 13">Belongs to the reverse transcriptase family. Telomerase subfamily.</text>
</comment>
<keyword evidence="5 13" id="KW-0808">Transferase</keyword>
<dbReference type="GO" id="GO:0000781">
    <property type="term" value="C:chromosome, telomeric region"/>
    <property type="evidence" value="ECO:0007669"/>
    <property type="project" value="UniProtKB-SubCell"/>
</dbReference>
<dbReference type="Gene3D" id="1.10.132.70">
    <property type="match status" value="1"/>
</dbReference>
<keyword evidence="14" id="KW-0812">Transmembrane</keyword>
<feature type="transmembrane region" description="Helical" evidence="14">
    <location>
        <begin position="1188"/>
        <end position="1207"/>
    </location>
</feature>
<dbReference type="GO" id="GO:0042162">
    <property type="term" value="F:telomeric DNA binding"/>
    <property type="evidence" value="ECO:0007669"/>
    <property type="project" value="TreeGrafter"/>
</dbReference>
<comment type="function">
    <text evidence="13">Telomerase is a ribonucleoprotein enzyme essential for the replication of chromosome termini in most eukaryotes. It elongates telomeres. It is a reverse transcriptase that adds simple sequence repeats to chromosome ends by copying a template sequence within the RNA component of the enzyme.</text>
</comment>
<evidence type="ECO:0000256" key="4">
    <source>
        <dbReference type="ARBA" id="ARBA00022454"/>
    </source>
</evidence>
<feature type="transmembrane region" description="Helical" evidence="14">
    <location>
        <begin position="1077"/>
        <end position="1096"/>
    </location>
</feature>
<feature type="transmembrane region" description="Helical" evidence="14">
    <location>
        <begin position="1302"/>
        <end position="1324"/>
    </location>
</feature>
<evidence type="ECO:0000256" key="6">
    <source>
        <dbReference type="ARBA" id="ARBA00022695"/>
    </source>
</evidence>
<evidence type="ECO:0000256" key="3">
    <source>
        <dbReference type="ARBA" id="ARBA00016182"/>
    </source>
</evidence>
<evidence type="ECO:0000256" key="14">
    <source>
        <dbReference type="SAM" id="Phobius"/>
    </source>
</evidence>
<dbReference type="GO" id="GO:0070034">
    <property type="term" value="F:telomerase RNA binding"/>
    <property type="evidence" value="ECO:0007669"/>
    <property type="project" value="TreeGrafter"/>
</dbReference>
<dbReference type="InterPro" id="IPR001054">
    <property type="entry name" value="A/G_cyclase"/>
</dbReference>
<dbReference type="SUPFAM" id="SSF56672">
    <property type="entry name" value="DNA/RNA polymerases"/>
    <property type="match status" value="1"/>
</dbReference>
<keyword evidence="10 13" id="KW-0695">RNA-directed DNA polymerase</keyword>
<dbReference type="GO" id="GO:0046872">
    <property type="term" value="F:metal ion binding"/>
    <property type="evidence" value="ECO:0007669"/>
    <property type="project" value="UniProtKB-KW"/>
</dbReference>
<feature type="transmembrane region" description="Helical" evidence="14">
    <location>
        <begin position="1265"/>
        <end position="1282"/>
    </location>
</feature>
<dbReference type="GO" id="GO:0009190">
    <property type="term" value="P:cyclic nucleotide biosynthetic process"/>
    <property type="evidence" value="ECO:0007669"/>
    <property type="project" value="InterPro"/>
</dbReference>
<accession>A0A8K1CMK1</accession>
<feature type="transmembrane region" description="Helical" evidence="14">
    <location>
        <begin position="1219"/>
        <end position="1236"/>
    </location>
</feature>
<dbReference type="GO" id="GO:0007004">
    <property type="term" value="P:telomere maintenance via telomerase"/>
    <property type="evidence" value="ECO:0007669"/>
    <property type="project" value="TreeGrafter"/>
</dbReference>
<dbReference type="InterPro" id="IPR000477">
    <property type="entry name" value="RT_dom"/>
</dbReference>
<evidence type="ECO:0000256" key="7">
    <source>
        <dbReference type="ARBA" id="ARBA00022723"/>
    </source>
</evidence>
<dbReference type="Gene3D" id="3.30.70.2630">
    <property type="match status" value="1"/>
</dbReference>
<evidence type="ECO:0000256" key="1">
    <source>
        <dbReference type="ARBA" id="ARBA00008001"/>
    </source>
</evidence>
<dbReference type="SMART" id="SM00975">
    <property type="entry name" value="Telomerase_RBD"/>
    <property type="match status" value="1"/>
</dbReference>
<keyword evidence="14" id="KW-0472">Membrane</keyword>
<sequence>MAMQHGTTLRAFLVSACERAGNADLPGVLRSRLSKDVTWLLKHTTVSQYYMASSEFPKPPWSTSRSLSHNEVIALVIERLLLRKRSDPTDSNLLTLGYREITPGSSGHRIAHSNAVMCYFPNTLVATLKRTPWEELHAVIGDDLMIHLLMNYCVYVEIQGSPGSFMQLAGKSLRWVSHTPTSVPTSNLFQGKKRKRSETSVPSAQVSINQVLYARQFRKRKIFAGQHPLLLQNKSVAPTRGAATRVIHSMFPEFQSEKRLPKRMIKLIPIVQEMLSRFQRLSTKQLTDSVLRDPKPLLEFLRSHPDVRRAIADTKHDIAAIEKPNRATPLDHVAIQALGDGYLSQGESQESHEQRKRVRLDDVIHSLSNTSAASNGQPQRRTAHQRSFHTALRDPALTNTESVSLVRKGIDRLAQLQRHRSEITELVQLTVPKQRVYRIIRKAVAAIVPKELWGVAGEPSGHATTSNWGLVKDFLRRFINSRKYDSLSLKQVATAFRVKSIPWMNPSGQSTCPPNELVKRQDTVMRILHWTVTNIVFPALRNLFYITECEGTSNDVVYFQRSVWNVISSLALYDLTADILKPIPANDALATRQLSVSRLRLLPKVNGVRPLINLSSAAKSGQVAVNASLELVHRALQFEIDRQGERILGATVRNMDEIYAKIQPFFAMVQNCDHCRSRMATIRGSQLVYAVTVDVERCFDTIRPQKLYQMLKKIFLEEEYLVRKHWVFKNAHFKMQRPAYPSGELRSFDELMQSQKGSARDYRAVFVDGVLYDYITKAKILSLLKEHLLGNLVQVNDNVYRQQQGIPQGSVLSTTLCNLYYAHFERRVLRKQAQMDSTVPTTCRHETLMRYTDDFLFISTDVTRARRFAEVMHQGNDDYGCFVNFTKSRANFPVTVINGRGSECLIPRFDQAEEGYHGLLAWCGLRVDTQRLQIYVNYEKLCLSTLAASIPFDETKAARSFFVKKVLSAIRQRWHPLYLDPGLLEPSTIHVNLFQMLSLTAVRFVLLVDMLPVHHSNATSFFHQSIEKILTKTGMDAAQLDWTIAFVVVLTLSSVMTLATLLLSFKDVQLRDSAAQYLAYSLVRSYFVYSMARWVFYVCLLANMNGVQNIIEDVESGQMVGVRIVYTKEQYSSWGKGVIVAVALIGDIALLVNSFCVIGMTYEMKRLIFKSMDRGRDRERQKMRKYDIRLSLAAAFFTTTLVCSALLSPKQEATMRRIAFIFQLVIMWVSVFYPLYSSIQLSCRKRAKSVVDPISLALYQRMKRLVIIYCIFVIPTCTAEMLRRTDWWEVPMLPSGLAQGLYFLSGAGTAFVIGTSATCCFRALQPIMPPTVYEHLLENGYFPEDRVFDPNHLAEPPLYRPIFVCTDIEGSTALWAHDSDAMAEAQSLHDDLLRKELARFDGYEIMTIGDAFEVAFYNVSDAIAWCLSVQEKLLRTEWPENLLKAEKAGKACDTWGRVVFNGLRVRMAVHNGDDQLVHSRHPMTLKIMYMGVSEIVARELSEVGRGGEMLISDSALKIYEQEKTEDSLRDHKVHGTFDHRPMEQLFERADLQISLQVHYIVSKALGDRYKRESMRPELSAARMILMRPH</sequence>
<keyword evidence="9 13" id="KW-0779">Telomere</keyword>
<evidence type="ECO:0000256" key="10">
    <source>
        <dbReference type="ARBA" id="ARBA00022918"/>
    </source>
</evidence>
<proteinExistence type="inferred from homology"/>
<comment type="catalytic activity">
    <reaction evidence="12 13">
        <text>DNA(n) + a 2'-deoxyribonucleoside 5'-triphosphate = DNA(n+1) + diphosphate</text>
        <dbReference type="Rhea" id="RHEA:22508"/>
        <dbReference type="Rhea" id="RHEA-COMP:17339"/>
        <dbReference type="Rhea" id="RHEA-COMP:17340"/>
        <dbReference type="ChEBI" id="CHEBI:33019"/>
        <dbReference type="ChEBI" id="CHEBI:61560"/>
        <dbReference type="ChEBI" id="CHEBI:173112"/>
        <dbReference type="EC" id="2.7.7.49"/>
    </reaction>
</comment>
<keyword evidence="14" id="KW-1133">Transmembrane helix</keyword>
<dbReference type="EMBL" id="SPLM01000036">
    <property type="protein sequence ID" value="TMW66307.1"/>
    <property type="molecule type" value="Genomic_DNA"/>
</dbReference>
<evidence type="ECO:0000256" key="8">
    <source>
        <dbReference type="ARBA" id="ARBA00022842"/>
    </source>
</evidence>
<evidence type="ECO:0000313" key="17">
    <source>
        <dbReference type="Proteomes" id="UP000794436"/>
    </source>
</evidence>
<dbReference type="InterPro" id="IPR043502">
    <property type="entry name" value="DNA/RNA_pol_sf"/>
</dbReference>
<keyword evidence="4 13" id="KW-0158">Chromosome</keyword>
<organism evidence="16 17">
    <name type="scientific">Pythium oligandrum</name>
    <name type="common">Mycoparasitic fungus</name>
    <dbReference type="NCBI Taxonomy" id="41045"/>
    <lineage>
        <taxon>Eukaryota</taxon>
        <taxon>Sar</taxon>
        <taxon>Stramenopiles</taxon>
        <taxon>Oomycota</taxon>
        <taxon>Peronosporomycetes</taxon>
        <taxon>Pythiales</taxon>
        <taxon>Pythiaceae</taxon>
        <taxon>Pythium</taxon>
    </lineage>
</organism>
<dbReference type="EC" id="2.7.7.49" evidence="2 13"/>
<keyword evidence="11 13" id="KW-0539">Nucleus</keyword>
<dbReference type="PROSITE" id="PS50878">
    <property type="entry name" value="RT_POL"/>
    <property type="match status" value="1"/>
</dbReference>
<gene>
    <name evidence="16" type="ORF">Poli38472_004072</name>
</gene>